<feature type="transmembrane region" description="Helical" evidence="7">
    <location>
        <begin position="30"/>
        <end position="53"/>
    </location>
</feature>
<reference evidence="8 9" key="1">
    <citation type="journal article" date="2016" name="Genome Biol. Evol.">
        <title>Gene Family Evolution Reflects Adaptation to Soil Environmental Stressors in the Genome of the Collembolan Orchesella cincta.</title>
        <authorList>
            <person name="Faddeeva-Vakhrusheva A."/>
            <person name="Derks M.F."/>
            <person name="Anvar S.Y."/>
            <person name="Agamennone V."/>
            <person name="Suring W."/>
            <person name="Smit S."/>
            <person name="van Straalen N.M."/>
            <person name="Roelofs D."/>
        </authorList>
    </citation>
    <scope>NUCLEOTIDE SEQUENCE [LARGE SCALE GENOMIC DNA]</scope>
    <source>
        <tissue evidence="8">Mixed pool</tissue>
    </source>
</reference>
<dbReference type="STRING" id="48709.A0A1D2MVC6"/>
<evidence type="ECO:0000256" key="4">
    <source>
        <dbReference type="ARBA" id="ARBA00022692"/>
    </source>
</evidence>
<evidence type="ECO:0000256" key="7">
    <source>
        <dbReference type="SAM" id="Phobius"/>
    </source>
</evidence>
<keyword evidence="4 7" id="KW-0812">Transmembrane</keyword>
<keyword evidence="5 7" id="KW-1133">Transmembrane helix</keyword>
<evidence type="ECO:0000313" key="8">
    <source>
        <dbReference type="EMBL" id="ODM96861.1"/>
    </source>
</evidence>
<keyword evidence="9" id="KW-1185">Reference proteome</keyword>
<dbReference type="EMBL" id="LJIJ01000496">
    <property type="protein sequence ID" value="ODM96861.1"/>
    <property type="molecule type" value="Genomic_DNA"/>
</dbReference>
<dbReference type="InterPro" id="IPR003841">
    <property type="entry name" value="Na/Pi_transpt"/>
</dbReference>
<dbReference type="PANTHER" id="PTHR10010">
    <property type="entry name" value="SOLUTE CARRIER FAMILY 34 SODIUM PHOSPHATE , MEMBER 2-RELATED"/>
    <property type="match status" value="1"/>
</dbReference>
<sequence length="111" mass="12238">MDYGCKIGNSANHGIGDREQFRRAFAGATVLYMFNWISVIVLLPVEVITGYLYHASKATVDLIIPDSQSGGEIQNSLSHNKSIRRSHSSNLTILYWNAGLLQTALTLMTPP</sequence>
<gene>
    <name evidence="8" type="ORF">Ocin01_09819</name>
</gene>
<protein>
    <submittedName>
        <fullName evidence="8">Sodium-dependent phosphate transport protein 2A</fullName>
    </submittedName>
</protein>
<dbReference type="GO" id="GO:0044341">
    <property type="term" value="P:sodium-dependent phosphate transport"/>
    <property type="evidence" value="ECO:0007669"/>
    <property type="project" value="InterPro"/>
</dbReference>
<proteinExistence type="inferred from homology"/>
<evidence type="ECO:0000313" key="9">
    <source>
        <dbReference type="Proteomes" id="UP000094527"/>
    </source>
</evidence>
<keyword evidence="3" id="KW-1003">Cell membrane</keyword>
<keyword evidence="6 7" id="KW-0472">Membrane</keyword>
<comment type="similarity">
    <text evidence="2">Belongs to the SLC34A transporter family.</text>
</comment>
<dbReference type="OrthoDB" id="76259at2759"/>
<name>A0A1D2MVC6_ORCCI</name>
<evidence type="ECO:0000256" key="5">
    <source>
        <dbReference type="ARBA" id="ARBA00022989"/>
    </source>
</evidence>
<dbReference type="Proteomes" id="UP000094527">
    <property type="component" value="Unassembled WGS sequence"/>
</dbReference>
<accession>A0A1D2MVC6</accession>
<evidence type="ECO:0000256" key="3">
    <source>
        <dbReference type="ARBA" id="ARBA00022475"/>
    </source>
</evidence>
<evidence type="ECO:0000256" key="2">
    <source>
        <dbReference type="ARBA" id="ARBA00005808"/>
    </source>
</evidence>
<dbReference type="GO" id="GO:0005436">
    <property type="term" value="F:sodium:phosphate symporter activity"/>
    <property type="evidence" value="ECO:0007669"/>
    <property type="project" value="InterPro"/>
</dbReference>
<comment type="subcellular location">
    <subcellularLocation>
        <location evidence="1">Apical cell membrane</location>
        <topology evidence="1">Multi-pass membrane protein</topology>
    </subcellularLocation>
</comment>
<dbReference type="AlphaFoldDB" id="A0A1D2MVC6"/>
<evidence type="ECO:0000256" key="1">
    <source>
        <dbReference type="ARBA" id="ARBA00004424"/>
    </source>
</evidence>
<organism evidence="8 9">
    <name type="scientific">Orchesella cincta</name>
    <name type="common">Springtail</name>
    <name type="synonym">Podura cincta</name>
    <dbReference type="NCBI Taxonomy" id="48709"/>
    <lineage>
        <taxon>Eukaryota</taxon>
        <taxon>Metazoa</taxon>
        <taxon>Ecdysozoa</taxon>
        <taxon>Arthropoda</taxon>
        <taxon>Hexapoda</taxon>
        <taxon>Collembola</taxon>
        <taxon>Entomobryomorpha</taxon>
        <taxon>Entomobryoidea</taxon>
        <taxon>Orchesellidae</taxon>
        <taxon>Orchesellinae</taxon>
        <taxon>Orchesella</taxon>
    </lineage>
</organism>
<dbReference type="GO" id="GO:0016324">
    <property type="term" value="C:apical plasma membrane"/>
    <property type="evidence" value="ECO:0007669"/>
    <property type="project" value="UniProtKB-SubCell"/>
</dbReference>
<comment type="caution">
    <text evidence="8">The sequence shown here is derived from an EMBL/GenBank/DDBJ whole genome shotgun (WGS) entry which is preliminary data.</text>
</comment>
<evidence type="ECO:0000256" key="6">
    <source>
        <dbReference type="ARBA" id="ARBA00023136"/>
    </source>
</evidence>
<dbReference type="PANTHER" id="PTHR10010:SF46">
    <property type="entry name" value="SODIUM-DEPENDENT PHOSPHATE TRANSPORT PROTEIN 2B"/>
    <property type="match status" value="1"/>
</dbReference>